<dbReference type="Proteomes" id="UP000000263">
    <property type="component" value="Chromosome"/>
</dbReference>
<protein>
    <recommendedName>
        <fullName evidence="4">DUF2029 domain-containing protein</fullName>
    </recommendedName>
</protein>
<evidence type="ECO:0000313" key="2">
    <source>
        <dbReference type="EMBL" id="ABU56903.1"/>
    </source>
</evidence>
<feature type="transmembrane region" description="Helical" evidence="1">
    <location>
        <begin position="272"/>
        <end position="288"/>
    </location>
</feature>
<dbReference type="KEGG" id="rca:Rcas_0786"/>
<feature type="transmembrane region" description="Helical" evidence="1">
    <location>
        <begin position="196"/>
        <end position="216"/>
    </location>
</feature>
<evidence type="ECO:0000313" key="3">
    <source>
        <dbReference type="Proteomes" id="UP000000263"/>
    </source>
</evidence>
<keyword evidence="1" id="KW-1133">Transmembrane helix</keyword>
<proteinExistence type="predicted"/>
<feature type="transmembrane region" description="Helical" evidence="1">
    <location>
        <begin position="71"/>
        <end position="102"/>
    </location>
</feature>
<keyword evidence="3" id="KW-1185">Reference proteome</keyword>
<dbReference type="EMBL" id="CP000804">
    <property type="protein sequence ID" value="ABU56903.1"/>
    <property type="molecule type" value="Genomic_DNA"/>
</dbReference>
<reference evidence="2 3" key="1">
    <citation type="submission" date="2007-08" db="EMBL/GenBank/DDBJ databases">
        <title>Complete sequence of Roseiflexus castenholzii DSM 13941.</title>
        <authorList>
            <consortium name="US DOE Joint Genome Institute"/>
            <person name="Copeland A."/>
            <person name="Lucas S."/>
            <person name="Lapidus A."/>
            <person name="Barry K."/>
            <person name="Glavina del Rio T."/>
            <person name="Dalin E."/>
            <person name="Tice H."/>
            <person name="Pitluck S."/>
            <person name="Thompson L.S."/>
            <person name="Brettin T."/>
            <person name="Bruce D."/>
            <person name="Detter J.C."/>
            <person name="Han C."/>
            <person name="Tapia R."/>
            <person name="Schmutz J."/>
            <person name="Larimer F."/>
            <person name="Land M."/>
            <person name="Hauser L."/>
            <person name="Kyrpides N."/>
            <person name="Mikhailova N."/>
            <person name="Bryant D.A."/>
            <person name="Hanada S."/>
            <person name="Tsukatani Y."/>
            <person name="Richardson P."/>
        </authorList>
    </citation>
    <scope>NUCLEOTIDE SEQUENCE [LARGE SCALE GENOMIC DNA]</scope>
    <source>
        <strain evidence="3">DSM 13941 / HLO8</strain>
    </source>
</reference>
<dbReference type="AlphaFoldDB" id="A7NHF6"/>
<sequence>MSRLHRLAIALGLGLLSGLLTYGRLISADIVAADFTWVWRGARLLMSGIDPYAAIQPESAYPYNDYLYYPLLALLLALPLAPLPGPVAGAAFMGISSGLLAWGVVHNKPLYHLLVFGSAPYVYAVLSVQWSPLITASALLPALGFCLLAKPNLGVAVAAAYPHPLRIALAFISLVVSLLIMPGWPTALLVNLPAHLNYLPVSLWFGPLLALTILFWRNRSARLVLIMACIPQRLIYDQLALWLAPRTFRQVLVMTICSWLGVFLGLTFEDGTWALSCIYLSALGCVAVQERARVLRWVEWFSNMRR</sequence>
<dbReference type="STRING" id="383372.Rcas_0786"/>
<feature type="transmembrane region" description="Helical" evidence="1">
    <location>
        <begin position="248"/>
        <end position="266"/>
    </location>
</feature>
<gene>
    <name evidence="2" type="ordered locus">Rcas_0786</name>
</gene>
<organism evidence="2 3">
    <name type="scientific">Roseiflexus castenholzii (strain DSM 13941 / HLO8)</name>
    <dbReference type="NCBI Taxonomy" id="383372"/>
    <lineage>
        <taxon>Bacteria</taxon>
        <taxon>Bacillati</taxon>
        <taxon>Chloroflexota</taxon>
        <taxon>Chloroflexia</taxon>
        <taxon>Chloroflexales</taxon>
        <taxon>Roseiflexineae</taxon>
        <taxon>Roseiflexaceae</taxon>
        <taxon>Roseiflexus</taxon>
    </lineage>
</organism>
<feature type="transmembrane region" description="Helical" evidence="1">
    <location>
        <begin position="109"/>
        <end position="126"/>
    </location>
</feature>
<evidence type="ECO:0008006" key="4">
    <source>
        <dbReference type="Google" id="ProtNLM"/>
    </source>
</evidence>
<dbReference type="HOGENOM" id="CLU_911667_0_0_0"/>
<dbReference type="RefSeq" id="WP_012119333.1">
    <property type="nucleotide sequence ID" value="NC_009767.1"/>
</dbReference>
<feature type="transmembrane region" description="Helical" evidence="1">
    <location>
        <begin position="165"/>
        <end position="184"/>
    </location>
</feature>
<accession>A7NHF6</accession>
<name>A7NHF6_ROSCS</name>
<feature type="transmembrane region" description="Helical" evidence="1">
    <location>
        <begin position="132"/>
        <end position="153"/>
    </location>
</feature>
<keyword evidence="1" id="KW-0812">Transmembrane</keyword>
<evidence type="ECO:0000256" key="1">
    <source>
        <dbReference type="SAM" id="Phobius"/>
    </source>
</evidence>
<dbReference type="eggNOG" id="ENOG5030STK">
    <property type="taxonomic scope" value="Bacteria"/>
</dbReference>
<keyword evidence="1" id="KW-0472">Membrane</keyword>